<proteinExistence type="inferred from homology"/>
<evidence type="ECO:0000256" key="2">
    <source>
        <dbReference type="ARBA" id="ARBA00011073"/>
    </source>
</evidence>
<protein>
    <submittedName>
        <fullName evidence="5">Subtilisin-like protease-like</fullName>
    </submittedName>
</protein>
<feature type="non-terminal residue" evidence="5">
    <location>
        <position position="79"/>
    </location>
</feature>
<sequence length="79" mass="8062">CESAPDFDPSLCNKKLIGARSFSKGYLMGSTGGGRRKATDTISPRDRDGHGTHTATTAAGSVVANATLLGYATGTARGM</sequence>
<keyword evidence="5" id="KW-0645">Protease</keyword>
<organism evidence="5 6">
    <name type="scientific">Trifolium medium</name>
    <dbReference type="NCBI Taxonomy" id="97028"/>
    <lineage>
        <taxon>Eukaryota</taxon>
        <taxon>Viridiplantae</taxon>
        <taxon>Streptophyta</taxon>
        <taxon>Embryophyta</taxon>
        <taxon>Tracheophyta</taxon>
        <taxon>Spermatophyta</taxon>
        <taxon>Magnoliopsida</taxon>
        <taxon>eudicotyledons</taxon>
        <taxon>Gunneridae</taxon>
        <taxon>Pentapetalae</taxon>
        <taxon>rosids</taxon>
        <taxon>fabids</taxon>
        <taxon>Fabales</taxon>
        <taxon>Fabaceae</taxon>
        <taxon>Papilionoideae</taxon>
        <taxon>50 kb inversion clade</taxon>
        <taxon>NPAAA clade</taxon>
        <taxon>Hologalegina</taxon>
        <taxon>IRL clade</taxon>
        <taxon>Trifolieae</taxon>
        <taxon>Trifolium</taxon>
    </lineage>
</organism>
<dbReference type="EMBL" id="LXQA010832798">
    <property type="protein sequence ID" value="MCI73183.1"/>
    <property type="molecule type" value="Genomic_DNA"/>
</dbReference>
<keyword evidence="3" id="KW-0732">Signal</keyword>
<feature type="non-terminal residue" evidence="5">
    <location>
        <position position="1"/>
    </location>
</feature>
<keyword evidence="6" id="KW-1185">Reference proteome</keyword>
<dbReference type="Proteomes" id="UP000265520">
    <property type="component" value="Unassembled WGS sequence"/>
</dbReference>
<feature type="region of interest" description="Disordered" evidence="4">
    <location>
        <begin position="24"/>
        <end position="57"/>
    </location>
</feature>
<accession>A0A392UHU3</accession>
<keyword evidence="5" id="KW-0378">Hydrolase</keyword>
<evidence type="ECO:0000313" key="5">
    <source>
        <dbReference type="EMBL" id="MCI73183.1"/>
    </source>
</evidence>
<dbReference type="AlphaFoldDB" id="A0A392UHU3"/>
<evidence type="ECO:0000256" key="3">
    <source>
        <dbReference type="ARBA" id="ARBA00022729"/>
    </source>
</evidence>
<dbReference type="PANTHER" id="PTHR10795">
    <property type="entry name" value="PROPROTEIN CONVERTASE SUBTILISIN/KEXIN"/>
    <property type="match status" value="1"/>
</dbReference>
<feature type="compositionally biased region" description="Basic and acidic residues" evidence="4">
    <location>
        <begin position="37"/>
        <end position="51"/>
    </location>
</feature>
<dbReference type="GO" id="GO:0005576">
    <property type="term" value="C:extracellular region"/>
    <property type="evidence" value="ECO:0007669"/>
    <property type="project" value="UniProtKB-SubCell"/>
</dbReference>
<name>A0A392UHU3_9FABA</name>
<dbReference type="GO" id="GO:0004252">
    <property type="term" value="F:serine-type endopeptidase activity"/>
    <property type="evidence" value="ECO:0007669"/>
    <property type="project" value="InterPro"/>
</dbReference>
<dbReference type="GO" id="GO:0006508">
    <property type="term" value="P:proteolysis"/>
    <property type="evidence" value="ECO:0007669"/>
    <property type="project" value="UniProtKB-KW"/>
</dbReference>
<evidence type="ECO:0000256" key="4">
    <source>
        <dbReference type="SAM" id="MobiDB-lite"/>
    </source>
</evidence>
<reference evidence="5 6" key="1">
    <citation type="journal article" date="2018" name="Front. Plant Sci.">
        <title>Red Clover (Trifolium pratense) and Zigzag Clover (T. medium) - A Picture of Genomic Similarities and Differences.</title>
        <authorList>
            <person name="Dluhosova J."/>
            <person name="Istvanek J."/>
            <person name="Nedelnik J."/>
            <person name="Repkova J."/>
        </authorList>
    </citation>
    <scope>NUCLEOTIDE SEQUENCE [LARGE SCALE GENOMIC DNA]</scope>
    <source>
        <strain evidence="6">cv. 10/8</strain>
        <tissue evidence="5">Leaf</tissue>
    </source>
</reference>
<dbReference type="Gene3D" id="3.40.50.200">
    <property type="entry name" value="Peptidase S8/S53 domain"/>
    <property type="match status" value="1"/>
</dbReference>
<comment type="subcellular location">
    <subcellularLocation>
        <location evidence="1">Secreted</location>
    </subcellularLocation>
</comment>
<dbReference type="SUPFAM" id="SSF52743">
    <property type="entry name" value="Subtilisin-like"/>
    <property type="match status" value="1"/>
</dbReference>
<comment type="similarity">
    <text evidence="2">Belongs to the peptidase S8 family.</text>
</comment>
<dbReference type="InterPro" id="IPR036852">
    <property type="entry name" value="Peptidase_S8/S53_dom_sf"/>
</dbReference>
<evidence type="ECO:0000313" key="6">
    <source>
        <dbReference type="Proteomes" id="UP000265520"/>
    </source>
</evidence>
<comment type="caution">
    <text evidence="5">The sequence shown here is derived from an EMBL/GenBank/DDBJ whole genome shotgun (WGS) entry which is preliminary data.</text>
</comment>
<dbReference type="InterPro" id="IPR045051">
    <property type="entry name" value="SBT"/>
</dbReference>
<evidence type="ECO:0000256" key="1">
    <source>
        <dbReference type="ARBA" id="ARBA00004613"/>
    </source>
</evidence>